<dbReference type="SMART" id="SM00256">
    <property type="entry name" value="FBOX"/>
    <property type="match status" value="1"/>
</dbReference>
<dbReference type="HOGENOM" id="CLU_027176_0_1_1"/>
<dbReference type="InterPro" id="IPR006527">
    <property type="entry name" value="F-box-assoc_dom_typ1"/>
</dbReference>
<dbReference type="Pfam" id="PF07734">
    <property type="entry name" value="FBA_1"/>
    <property type="match status" value="1"/>
</dbReference>
<dbReference type="OMA" id="SHEHRII"/>
<protein>
    <submittedName>
        <fullName evidence="3">F-box protein interaction domain protein</fullName>
    </submittedName>
</protein>
<dbReference type="InterPro" id="IPR036047">
    <property type="entry name" value="F-box-like_dom_sf"/>
</dbReference>
<dbReference type="PaxDb" id="3880-AES76774"/>
<reference evidence="3 5" key="2">
    <citation type="journal article" date="2014" name="BMC Genomics">
        <title>An improved genome release (version Mt4.0) for the model legume Medicago truncatula.</title>
        <authorList>
            <person name="Tang H."/>
            <person name="Krishnakumar V."/>
            <person name="Bidwell S."/>
            <person name="Rosen B."/>
            <person name="Chan A."/>
            <person name="Zhou S."/>
            <person name="Gentzbittel L."/>
            <person name="Childs K.L."/>
            <person name="Yandell M."/>
            <person name="Gundlach H."/>
            <person name="Mayer K.F."/>
            <person name="Schwartz D.C."/>
            <person name="Town C.D."/>
        </authorList>
    </citation>
    <scope>GENOME REANNOTATION</scope>
    <source>
        <strain evidence="4 5">cv. Jemalong A17</strain>
    </source>
</reference>
<evidence type="ECO:0000313" key="5">
    <source>
        <dbReference type="Proteomes" id="UP000002051"/>
    </source>
</evidence>
<dbReference type="PROSITE" id="PS50181">
    <property type="entry name" value="FBOX"/>
    <property type="match status" value="1"/>
</dbReference>
<dbReference type="SUPFAM" id="SSF81383">
    <property type="entry name" value="F-box domain"/>
    <property type="match status" value="1"/>
</dbReference>
<dbReference type="InterPro" id="IPR001810">
    <property type="entry name" value="F-box_dom"/>
</dbReference>
<dbReference type="Proteomes" id="UP000002051">
    <property type="component" value="Chromosome 6"/>
</dbReference>
<accession>G7KNX8</accession>
<dbReference type="InterPro" id="IPR050796">
    <property type="entry name" value="SCF_F-box_component"/>
</dbReference>
<reference evidence="3 5" key="1">
    <citation type="journal article" date="2011" name="Nature">
        <title>The Medicago genome provides insight into the evolution of rhizobial symbioses.</title>
        <authorList>
            <person name="Young N.D."/>
            <person name="Debelle F."/>
            <person name="Oldroyd G.E."/>
            <person name="Geurts R."/>
            <person name="Cannon S.B."/>
            <person name="Udvardi M.K."/>
            <person name="Benedito V.A."/>
            <person name="Mayer K.F."/>
            <person name="Gouzy J."/>
            <person name="Schoof H."/>
            <person name="Van de Peer Y."/>
            <person name="Proost S."/>
            <person name="Cook D.R."/>
            <person name="Meyers B.C."/>
            <person name="Spannagl M."/>
            <person name="Cheung F."/>
            <person name="De Mita S."/>
            <person name="Krishnakumar V."/>
            <person name="Gundlach H."/>
            <person name="Zhou S."/>
            <person name="Mudge J."/>
            <person name="Bharti A.K."/>
            <person name="Murray J.D."/>
            <person name="Naoumkina M.A."/>
            <person name="Rosen B."/>
            <person name="Silverstein K.A."/>
            <person name="Tang H."/>
            <person name="Rombauts S."/>
            <person name="Zhao P.X."/>
            <person name="Zhou P."/>
            <person name="Barbe V."/>
            <person name="Bardou P."/>
            <person name="Bechner M."/>
            <person name="Bellec A."/>
            <person name="Berger A."/>
            <person name="Berges H."/>
            <person name="Bidwell S."/>
            <person name="Bisseling T."/>
            <person name="Choisne N."/>
            <person name="Couloux A."/>
            <person name="Denny R."/>
            <person name="Deshpande S."/>
            <person name="Dai X."/>
            <person name="Doyle J.J."/>
            <person name="Dudez A.M."/>
            <person name="Farmer A.D."/>
            <person name="Fouteau S."/>
            <person name="Franken C."/>
            <person name="Gibelin C."/>
            <person name="Gish J."/>
            <person name="Goldstein S."/>
            <person name="Gonzalez A.J."/>
            <person name="Green P.J."/>
            <person name="Hallab A."/>
            <person name="Hartog M."/>
            <person name="Hua A."/>
            <person name="Humphray S.J."/>
            <person name="Jeong D.H."/>
            <person name="Jing Y."/>
            <person name="Jocker A."/>
            <person name="Kenton S.M."/>
            <person name="Kim D.J."/>
            <person name="Klee K."/>
            <person name="Lai H."/>
            <person name="Lang C."/>
            <person name="Lin S."/>
            <person name="Macmil S.L."/>
            <person name="Magdelenat G."/>
            <person name="Matthews L."/>
            <person name="McCorrison J."/>
            <person name="Monaghan E.L."/>
            <person name="Mun J.H."/>
            <person name="Najar F.Z."/>
            <person name="Nicholson C."/>
            <person name="Noirot C."/>
            <person name="O'Bleness M."/>
            <person name="Paule C.R."/>
            <person name="Poulain J."/>
            <person name="Prion F."/>
            <person name="Qin B."/>
            <person name="Qu C."/>
            <person name="Retzel E.F."/>
            <person name="Riddle C."/>
            <person name="Sallet E."/>
            <person name="Samain S."/>
            <person name="Samson N."/>
            <person name="Sanders I."/>
            <person name="Saurat O."/>
            <person name="Scarpelli C."/>
            <person name="Schiex T."/>
            <person name="Segurens B."/>
            <person name="Severin A.J."/>
            <person name="Sherrier D.J."/>
            <person name="Shi R."/>
            <person name="Sims S."/>
            <person name="Singer S.R."/>
            <person name="Sinharoy S."/>
            <person name="Sterck L."/>
            <person name="Viollet A."/>
            <person name="Wang B.B."/>
            <person name="Wang K."/>
            <person name="Wang M."/>
            <person name="Wang X."/>
            <person name="Warfsmann J."/>
            <person name="Weissenbach J."/>
            <person name="White D.D."/>
            <person name="White J.D."/>
            <person name="Wiley G.B."/>
            <person name="Wincker P."/>
            <person name="Xing Y."/>
            <person name="Yang L."/>
            <person name="Yao Z."/>
            <person name="Ying F."/>
            <person name="Zhai J."/>
            <person name="Zhou L."/>
            <person name="Zuber A."/>
            <person name="Denarie J."/>
            <person name="Dixon R.A."/>
            <person name="May G.D."/>
            <person name="Schwartz D.C."/>
            <person name="Rogers J."/>
            <person name="Quetier F."/>
            <person name="Town C.D."/>
            <person name="Roe B.A."/>
        </authorList>
    </citation>
    <scope>NUCLEOTIDE SEQUENCE [LARGE SCALE GENOMIC DNA]</scope>
    <source>
        <strain evidence="3">A17</strain>
        <strain evidence="4 5">cv. Jemalong A17</strain>
    </source>
</reference>
<dbReference type="EnsemblPlants" id="AES76774">
    <property type="protein sequence ID" value="AES76774"/>
    <property type="gene ID" value="MTR_6g086920"/>
</dbReference>
<dbReference type="PANTHER" id="PTHR31672:SF13">
    <property type="entry name" value="F-BOX PROTEIN CPR30-LIKE"/>
    <property type="match status" value="1"/>
</dbReference>
<proteinExistence type="predicted"/>
<organism evidence="3 5">
    <name type="scientific">Medicago truncatula</name>
    <name type="common">Barrel medic</name>
    <name type="synonym">Medicago tribuloides</name>
    <dbReference type="NCBI Taxonomy" id="3880"/>
    <lineage>
        <taxon>Eukaryota</taxon>
        <taxon>Viridiplantae</taxon>
        <taxon>Streptophyta</taxon>
        <taxon>Embryophyta</taxon>
        <taxon>Tracheophyta</taxon>
        <taxon>Spermatophyta</taxon>
        <taxon>Magnoliopsida</taxon>
        <taxon>eudicotyledons</taxon>
        <taxon>Gunneridae</taxon>
        <taxon>Pentapetalae</taxon>
        <taxon>rosids</taxon>
        <taxon>fabids</taxon>
        <taxon>Fabales</taxon>
        <taxon>Fabaceae</taxon>
        <taxon>Papilionoideae</taxon>
        <taxon>50 kb inversion clade</taxon>
        <taxon>NPAAA clade</taxon>
        <taxon>Hologalegina</taxon>
        <taxon>IRL clade</taxon>
        <taxon>Trifolieae</taxon>
        <taxon>Medicago</taxon>
    </lineage>
</organism>
<gene>
    <name evidence="3" type="ordered locus">MTR_6g086920</name>
</gene>
<dbReference type="Pfam" id="PF00646">
    <property type="entry name" value="F-box"/>
    <property type="match status" value="1"/>
</dbReference>
<dbReference type="EMBL" id="CM001222">
    <property type="protein sequence ID" value="AES76774.1"/>
    <property type="molecule type" value="Genomic_DNA"/>
</dbReference>
<evidence type="ECO:0000313" key="3">
    <source>
        <dbReference type="EMBL" id="AES76774.1"/>
    </source>
</evidence>
<dbReference type="PANTHER" id="PTHR31672">
    <property type="entry name" value="BNACNNG10540D PROTEIN"/>
    <property type="match status" value="1"/>
</dbReference>
<evidence type="ECO:0000313" key="4">
    <source>
        <dbReference type="EnsemblPlants" id="AES76774"/>
    </source>
</evidence>
<name>G7KNX8_MEDTR</name>
<keyword evidence="5" id="KW-1185">Reference proteome</keyword>
<feature type="region of interest" description="Disordered" evidence="1">
    <location>
        <begin position="476"/>
        <end position="496"/>
    </location>
</feature>
<feature type="domain" description="F-box" evidence="2">
    <location>
        <begin position="32"/>
        <end position="82"/>
    </location>
</feature>
<dbReference type="Gene3D" id="1.20.1280.50">
    <property type="match status" value="1"/>
</dbReference>
<dbReference type="CDD" id="cd22157">
    <property type="entry name" value="F-box_AtFBW1-like"/>
    <property type="match status" value="1"/>
</dbReference>
<evidence type="ECO:0000259" key="2">
    <source>
        <dbReference type="PROSITE" id="PS50181"/>
    </source>
</evidence>
<sequence>MSAPHSIASFEGFQAPMDIHPINNRCPLNNPSSLLMFMPNELIAEILSFLSVKTITQFKCVSKSWNSLISDPTFVKMHFKKSSQNPRLILPILEDPMKDDHCQVVSSPVHRILENLSITVAGDTYNSLKDDHCQVVSLPVHRILDNLSIAVAADTYHSLKDNHFQVVGSCNGLLCLLFNSLSATHSNYWFCLWNPATGTISENLGFFRDSKPISSGPFFTFTFGCDYLSGIYKVVAFRQEGKEVKKNEGLWRNEVRVFSLGDSCWRNIQSFPMVPHICNEGVHFRGTVNWLDLCDDVGSISVGDILKVYIPHVKLFVIVSLDLSPETYTQFLLPKGFNEVPCVVPSVQVLMDCFCFSHDFKRTEFVIWKMNEFGVHESWSQLFRIEYVNLQMHDPPIYDNLDLLGFTRCDTPLFPLYLSKNGDKLILTSDEDARVVTIYDHRDKRVKRTRISNEISLFNAIHYAESLVSTPWKCEDVKEEEKEDEQEEEGYLFSED</sequence>
<feature type="compositionally biased region" description="Acidic residues" evidence="1">
    <location>
        <begin position="481"/>
        <end position="496"/>
    </location>
</feature>
<evidence type="ECO:0000256" key="1">
    <source>
        <dbReference type="SAM" id="MobiDB-lite"/>
    </source>
</evidence>
<dbReference type="AlphaFoldDB" id="G7KNX8"/>
<reference evidence="4" key="3">
    <citation type="submission" date="2015-04" db="UniProtKB">
        <authorList>
            <consortium name="EnsemblPlants"/>
        </authorList>
    </citation>
    <scope>IDENTIFICATION</scope>
    <source>
        <strain evidence="4">cv. Jemalong A17</strain>
    </source>
</reference>